<dbReference type="KEGG" id="hdi:HDIA_0517"/>
<feature type="transmembrane region" description="Helical" evidence="1">
    <location>
        <begin position="43"/>
        <end position="62"/>
    </location>
</feature>
<dbReference type="PROSITE" id="PS51257">
    <property type="entry name" value="PROKAR_LIPOPROTEIN"/>
    <property type="match status" value="1"/>
</dbReference>
<sequence>MEDVQSKLVTAILIVFACAVPVHVLSVRRDRQTANAISLNAKYWGTVLLGPPLGLFLFLLFVDLRSLLMAAPRPSVAASGHLGLMFDLFFLGLPLSFPLGLPAACLSAFCAAVFEYHNWFQSRIGRLLPYLIGGAVSFVMSNGYRVSSLWMPRNNFWTEHLIWFGLCLAAGIVIETVASLIRAHRDGEWCWNFGRNLDP</sequence>
<organism evidence="2 3">
    <name type="scientific">Hartmannibacter diazotrophicus</name>
    <dbReference type="NCBI Taxonomy" id="1482074"/>
    <lineage>
        <taxon>Bacteria</taxon>
        <taxon>Pseudomonadati</taxon>
        <taxon>Pseudomonadota</taxon>
        <taxon>Alphaproteobacteria</taxon>
        <taxon>Hyphomicrobiales</taxon>
        <taxon>Pleomorphomonadaceae</taxon>
        <taxon>Hartmannibacter</taxon>
    </lineage>
</organism>
<evidence type="ECO:0000256" key="1">
    <source>
        <dbReference type="SAM" id="Phobius"/>
    </source>
</evidence>
<keyword evidence="3" id="KW-1185">Reference proteome</keyword>
<reference evidence="3" key="1">
    <citation type="submission" date="2017-09" db="EMBL/GenBank/DDBJ databases">
        <title>Genome sequence of Nannocystis excedens DSM 71.</title>
        <authorList>
            <person name="Blom J."/>
        </authorList>
    </citation>
    <scope>NUCLEOTIDE SEQUENCE [LARGE SCALE GENOMIC DNA]</scope>
    <source>
        <strain evidence="3">type strain: E19</strain>
    </source>
</reference>
<keyword evidence="1" id="KW-0472">Membrane</keyword>
<dbReference type="AlphaFoldDB" id="A0A2C9D1M3"/>
<dbReference type="Proteomes" id="UP000223606">
    <property type="component" value="Chromosome 1"/>
</dbReference>
<feature type="transmembrane region" description="Helical" evidence="1">
    <location>
        <begin position="99"/>
        <end position="117"/>
    </location>
</feature>
<feature type="transmembrane region" description="Helical" evidence="1">
    <location>
        <begin position="161"/>
        <end position="181"/>
    </location>
</feature>
<name>A0A2C9D1M3_9HYPH</name>
<protein>
    <submittedName>
        <fullName evidence="2">Uncharacterized protein</fullName>
    </submittedName>
</protein>
<accession>A0A2C9D1M3</accession>
<evidence type="ECO:0000313" key="3">
    <source>
        <dbReference type="Proteomes" id="UP000223606"/>
    </source>
</evidence>
<dbReference type="EMBL" id="LT960614">
    <property type="protein sequence ID" value="SON54058.1"/>
    <property type="molecule type" value="Genomic_DNA"/>
</dbReference>
<keyword evidence="1" id="KW-0812">Transmembrane</keyword>
<proteinExistence type="predicted"/>
<dbReference type="RefSeq" id="WP_099554070.1">
    <property type="nucleotide sequence ID" value="NZ_LT960614.1"/>
</dbReference>
<gene>
    <name evidence="2" type="ORF">HDIA_0517</name>
</gene>
<feature type="transmembrane region" description="Helical" evidence="1">
    <location>
        <begin position="124"/>
        <end position="141"/>
    </location>
</feature>
<evidence type="ECO:0000313" key="2">
    <source>
        <dbReference type="EMBL" id="SON54058.1"/>
    </source>
</evidence>
<keyword evidence="1" id="KW-1133">Transmembrane helix</keyword>